<name>A0A4U8UMF6_STECR</name>
<dbReference type="OrthoDB" id="5805447at2759"/>
<dbReference type="AlphaFoldDB" id="A0A4U8UMF6"/>
<reference evidence="2 3" key="1">
    <citation type="journal article" date="2015" name="Genome Biol.">
        <title>Comparative genomics of Steinernema reveals deeply conserved gene regulatory networks.</title>
        <authorList>
            <person name="Dillman A.R."/>
            <person name="Macchietto M."/>
            <person name="Porter C.F."/>
            <person name="Rogers A."/>
            <person name="Williams B."/>
            <person name="Antoshechkin I."/>
            <person name="Lee M.M."/>
            <person name="Goodwin Z."/>
            <person name="Lu X."/>
            <person name="Lewis E.E."/>
            <person name="Goodrich-Blair H."/>
            <person name="Stock S.P."/>
            <person name="Adams B.J."/>
            <person name="Sternberg P.W."/>
            <person name="Mortazavi A."/>
        </authorList>
    </citation>
    <scope>NUCLEOTIDE SEQUENCE [LARGE SCALE GENOMIC DNA]</scope>
    <source>
        <strain evidence="2 3">ALL</strain>
    </source>
</reference>
<proteinExistence type="predicted"/>
<evidence type="ECO:0000313" key="2">
    <source>
        <dbReference type="EMBL" id="TMS33375.1"/>
    </source>
</evidence>
<gene>
    <name evidence="2" type="ORF">L596_001125</name>
</gene>
<reference evidence="2 3" key="2">
    <citation type="journal article" date="2019" name="G3 (Bethesda)">
        <title>Hybrid Assembly of the Genome of the Entomopathogenic Nematode Steinernema carpocapsae Identifies the X-Chromosome.</title>
        <authorList>
            <person name="Serra L."/>
            <person name="Macchietto M."/>
            <person name="Macias-Munoz A."/>
            <person name="McGill C.J."/>
            <person name="Rodriguez I.M."/>
            <person name="Rodriguez B."/>
            <person name="Murad R."/>
            <person name="Mortazavi A."/>
        </authorList>
    </citation>
    <scope>NUCLEOTIDE SEQUENCE [LARGE SCALE GENOMIC DNA]</scope>
    <source>
        <strain evidence="2 3">ALL</strain>
    </source>
</reference>
<feature type="chain" id="PRO_5020575844" evidence="1">
    <location>
        <begin position="18"/>
        <end position="292"/>
    </location>
</feature>
<keyword evidence="3" id="KW-1185">Reference proteome</keyword>
<feature type="signal peptide" evidence="1">
    <location>
        <begin position="1"/>
        <end position="17"/>
    </location>
</feature>
<comment type="caution">
    <text evidence="2">The sequence shown here is derived from an EMBL/GenBank/DDBJ whole genome shotgun (WGS) entry which is preliminary data.</text>
</comment>
<accession>A0A4U8UMF6</accession>
<evidence type="ECO:0000256" key="1">
    <source>
        <dbReference type="SAM" id="SignalP"/>
    </source>
</evidence>
<protein>
    <submittedName>
        <fullName evidence="2">Uncharacterized protein</fullName>
    </submittedName>
</protein>
<sequence>MYASSLLFFTLVSSVASQYYCPGNVSYFDLNPCDKDARNQCPCGYGCRPATVIGANTTFEKYICCETRSMIITQWFTEQDLSPRFIPQIPMTLLNSVFVSRTDGTARTPGEEVSLMGNKEFTFGSVASVQFDYQFVPGQGGYLHVLTAIEPKNMPSALFLVYNVPSQGNQMLDLSYPNRQLAVVVGNETIPSSESYRVQYVVMAYRTENVIQNPMAELLDSKGDISALLTNSTCGRELGPPIAGSVLWVTARSTIFPIKPELPTPSPWKAAPQHTSAVTFTVISVAIYLVQM</sequence>
<organism evidence="2 3">
    <name type="scientific">Steinernema carpocapsae</name>
    <name type="common">Entomopathogenic nematode</name>
    <dbReference type="NCBI Taxonomy" id="34508"/>
    <lineage>
        <taxon>Eukaryota</taxon>
        <taxon>Metazoa</taxon>
        <taxon>Ecdysozoa</taxon>
        <taxon>Nematoda</taxon>
        <taxon>Chromadorea</taxon>
        <taxon>Rhabditida</taxon>
        <taxon>Tylenchina</taxon>
        <taxon>Panagrolaimomorpha</taxon>
        <taxon>Strongyloidoidea</taxon>
        <taxon>Steinernematidae</taxon>
        <taxon>Steinernema</taxon>
    </lineage>
</organism>
<dbReference type="Proteomes" id="UP000298663">
    <property type="component" value="Unassembled WGS sequence"/>
</dbReference>
<dbReference type="EMBL" id="AZBU02000001">
    <property type="protein sequence ID" value="TMS33375.1"/>
    <property type="molecule type" value="Genomic_DNA"/>
</dbReference>
<keyword evidence="1" id="KW-0732">Signal</keyword>
<evidence type="ECO:0000313" key="3">
    <source>
        <dbReference type="Proteomes" id="UP000298663"/>
    </source>
</evidence>